<dbReference type="PRINTS" id="PR00792">
    <property type="entry name" value="PEPSIN"/>
</dbReference>
<dbReference type="Pfam" id="PF14543">
    <property type="entry name" value="TAXi_N"/>
    <property type="match status" value="1"/>
</dbReference>
<proteinExistence type="inferred from homology"/>
<evidence type="ECO:0000256" key="6">
    <source>
        <dbReference type="RuleBase" id="RU000454"/>
    </source>
</evidence>
<dbReference type="Pfam" id="PF14541">
    <property type="entry name" value="TAXi_C"/>
    <property type="match status" value="1"/>
</dbReference>
<sequence>MAFSQLALVSCTKSKTNHGLNGFTLDLIHRDSPLSPYYDPSITPSQRFRNACQRSFSRASFLKKASSVHPTGTTFNDGIQADISPMPGEYLMNISIGTPPRETIVIADTGSDLTWIQCKPCTQCFKQIAPLFDSQKSSTYKTVGCHSEACEMVRNKYCVRKDVCEYQVRYGDGSHSIGDIAFETFTFESTTSNTKNVDSISIPNVVFGCGHDNAGTFENQSTGIVGLGGSKISIIRQLDKQVQGRFSYCLTPVDLSPSSSPPNATSKIHFGRKAVVSGPDVITTPIIPTDPDIFYFLNLESISVGEKKLEFKSNSQLNSSATGGSPANMIIDSGTTLTYLPSQPYEKLESVLVESIKGKRKYDPRGEFGLCYESKTSVLDAPNIVFHFKDGDVELLPMNTFSEIEEGLTCLTIVDGGPRAKVGVYGNLAQMNFLIGYDLVNHKLSFLPTDCTNHSYI</sequence>
<keyword evidence="9" id="KW-1185">Reference proteome</keyword>
<evidence type="ECO:0000256" key="2">
    <source>
        <dbReference type="ARBA" id="ARBA00022670"/>
    </source>
</evidence>
<dbReference type="Proteomes" id="UP000823775">
    <property type="component" value="Unassembled WGS sequence"/>
</dbReference>
<dbReference type="InterPro" id="IPR033121">
    <property type="entry name" value="PEPTIDASE_A1"/>
</dbReference>
<comment type="similarity">
    <text evidence="1 6">Belongs to the peptidase A1 family.</text>
</comment>
<dbReference type="InterPro" id="IPR021109">
    <property type="entry name" value="Peptidase_aspartic_dom_sf"/>
</dbReference>
<gene>
    <name evidence="8" type="ORF">HAX54_001572</name>
</gene>
<dbReference type="PROSITE" id="PS51767">
    <property type="entry name" value="PEPTIDASE_A1"/>
    <property type="match status" value="1"/>
</dbReference>
<dbReference type="PANTHER" id="PTHR47967">
    <property type="entry name" value="OS07G0603500 PROTEIN-RELATED"/>
    <property type="match status" value="1"/>
</dbReference>
<dbReference type="InterPro" id="IPR051708">
    <property type="entry name" value="Plant_Aspart_Prot_A1"/>
</dbReference>
<keyword evidence="3 6" id="KW-0064">Aspartyl protease</keyword>
<keyword evidence="2 6" id="KW-0645">Protease</keyword>
<dbReference type="SUPFAM" id="SSF50630">
    <property type="entry name" value="Acid proteases"/>
    <property type="match status" value="1"/>
</dbReference>
<evidence type="ECO:0000256" key="1">
    <source>
        <dbReference type="ARBA" id="ARBA00007447"/>
    </source>
</evidence>
<feature type="domain" description="Peptidase A1" evidence="7">
    <location>
        <begin position="90"/>
        <end position="447"/>
    </location>
</feature>
<comment type="caution">
    <text evidence="8">The sequence shown here is derived from an EMBL/GenBank/DDBJ whole genome shotgun (WGS) entry which is preliminary data.</text>
</comment>
<dbReference type="PANTHER" id="PTHR47967:SF51">
    <property type="entry name" value="PEPTIDASE A1 DOMAIN-CONTAINING PROTEIN"/>
    <property type="match status" value="1"/>
</dbReference>
<keyword evidence="4 6" id="KW-0378">Hydrolase</keyword>
<dbReference type="CDD" id="cd05476">
    <property type="entry name" value="pepsin_A_like_plant"/>
    <property type="match status" value="1"/>
</dbReference>
<dbReference type="Gene3D" id="2.40.70.10">
    <property type="entry name" value="Acid Proteases"/>
    <property type="match status" value="2"/>
</dbReference>
<dbReference type="InterPro" id="IPR001461">
    <property type="entry name" value="Aspartic_peptidase_A1"/>
</dbReference>
<dbReference type="InterPro" id="IPR001969">
    <property type="entry name" value="Aspartic_peptidase_AS"/>
</dbReference>
<evidence type="ECO:0000313" key="8">
    <source>
        <dbReference type="EMBL" id="MCD7465571.1"/>
    </source>
</evidence>
<keyword evidence="5" id="KW-0325">Glycoprotein</keyword>
<evidence type="ECO:0000256" key="5">
    <source>
        <dbReference type="ARBA" id="ARBA00023180"/>
    </source>
</evidence>
<dbReference type="InterPro" id="IPR034161">
    <property type="entry name" value="Pepsin-like_plant"/>
</dbReference>
<dbReference type="EMBL" id="JACEIK010001061">
    <property type="protein sequence ID" value="MCD7465571.1"/>
    <property type="molecule type" value="Genomic_DNA"/>
</dbReference>
<dbReference type="InterPro" id="IPR032861">
    <property type="entry name" value="TAXi_N"/>
</dbReference>
<accession>A0ABS8T405</accession>
<evidence type="ECO:0000256" key="4">
    <source>
        <dbReference type="ARBA" id="ARBA00022801"/>
    </source>
</evidence>
<evidence type="ECO:0000259" key="7">
    <source>
        <dbReference type="PROSITE" id="PS51767"/>
    </source>
</evidence>
<dbReference type="InterPro" id="IPR032799">
    <property type="entry name" value="TAXi_C"/>
</dbReference>
<dbReference type="PROSITE" id="PS00141">
    <property type="entry name" value="ASP_PROTEASE"/>
    <property type="match status" value="1"/>
</dbReference>
<reference evidence="8 9" key="1">
    <citation type="journal article" date="2021" name="BMC Genomics">
        <title>Datura genome reveals duplications of psychoactive alkaloid biosynthetic genes and high mutation rate following tissue culture.</title>
        <authorList>
            <person name="Rajewski A."/>
            <person name="Carter-House D."/>
            <person name="Stajich J."/>
            <person name="Litt A."/>
        </authorList>
    </citation>
    <scope>NUCLEOTIDE SEQUENCE [LARGE SCALE GENOMIC DNA]</scope>
    <source>
        <strain evidence="8">AR-01</strain>
    </source>
</reference>
<protein>
    <recommendedName>
        <fullName evidence="7">Peptidase A1 domain-containing protein</fullName>
    </recommendedName>
</protein>
<evidence type="ECO:0000313" key="9">
    <source>
        <dbReference type="Proteomes" id="UP000823775"/>
    </source>
</evidence>
<organism evidence="8 9">
    <name type="scientific">Datura stramonium</name>
    <name type="common">Jimsonweed</name>
    <name type="synonym">Common thornapple</name>
    <dbReference type="NCBI Taxonomy" id="4076"/>
    <lineage>
        <taxon>Eukaryota</taxon>
        <taxon>Viridiplantae</taxon>
        <taxon>Streptophyta</taxon>
        <taxon>Embryophyta</taxon>
        <taxon>Tracheophyta</taxon>
        <taxon>Spermatophyta</taxon>
        <taxon>Magnoliopsida</taxon>
        <taxon>eudicotyledons</taxon>
        <taxon>Gunneridae</taxon>
        <taxon>Pentapetalae</taxon>
        <taxon>asterids</taxon>
        <taxon>lamiids</taxon>
        <taxon>Solanales</taxon>
        <taxon>Solanaceae</taxon>
        <taxon>Solanoideae</taxon>
        <taxon>Datureae</taxon>
        <taxon>Datura</taxon>
    </lineage>
</organism>
<name>A0ABS8T405_DATST</name>
<evidence type="ECO:0000256" key="3">
    <source>
        <dbReference type="ARBA" id="ARBA00022750"/>
    </source>
</evidence>